<proteinExistence type="inferred from homology"/>
<keyword evidence="5" id="KW-0963">Cytoplasm</keyword>
<protein>
    <recommendedName>
        <fullName evidence="4">Multifunctional methyltransferase subunit TRM112-like protein</fullName>
    </recommendedName>
    <alternativeName>
        <fullName evidence="7">tRNA methyltransferase 112 homolog</fullName>
    </alternativeName>
</protein>
<dbReference type="AlphaFoldDB" id="A0A0M4EEH3"/>
<dbReference type="EMBL" id="CP012525">
    <property type="protein sequence ID" value="ALC44184.1"/>
    <property type="molecule type" value="Genomic_DNA"/>
</dbReference>
<dbReference type="Gene3D" id="2.20.25.10">
    <property type="match status" value="1"/>
</dbReference>
<evidence type="ECO:0000256" key="1">
    <source>
        <dbReference type="ARBA" id="ARBA00004556"/>
    </source>
</evidence>
<dbReference type="InterPro" id="IPR005651">
    <property type="entry name" value="Trm112-like"/>
</dbReference>
<dbReference type="GO" id="GO:0046982">
    <property type="term" value="F:protein heterodimerization activity"/>
    <property type="evidence" value="ECO:0007669"/>
    <property type="project" value="InterPro"/>
</dbReference>
<dbReference type="InterPro" id="IPR039127">
    <property type="entry name" value="Trm112"/>
</dbReference>
<dbReference type="GO" id="GO:0048471">
    <property type="term" value="C:perinuclear region of cytoplasm"/>
    <property type="evidence" value="ECO:0007669"/>
    <property type="project" value="UniProtKB-SubCell"/>
</dbReference>
<dbReference type="PANTHER" id="PTHR12773:SF0">
    <property type="entry name" value="MULTIFUNCTIONAL METHYLTRANSFERASE SUBUNIT TRM112-LIKE PROTEIN"/>
    <property type="match status" value="1"/>
</dbReference>
<gene>
    <name evidence="8" type="ORF">Dbus_chr3Lg1350</name>
</gene>
<name>A0A0M4EEH3_DROBS</name>
<dbReference type="SMR" id="A0A0M4EEH3"/>
<sequence length="124" mass="14050">MKLSTYNFLTSMAIKGVKVGYPLKLRITKKDLVESEFNPTFIERLLPKLDWSAVHAAAQQAELADDIPAEQPENIAENELLMQKLHHLLFEIDVLEGEMECPETGRVFPITDGIPNMLLNEDEV</sequence>
<accession>A0A0M4EEH3</accession>
<evidence type="ECO:0000313" key="8">
    <source>
        <dbReference type="EMBL" id="ALC44184.1"/>
    </source>
</evidence>
<dbReference type="Proteomes" id="UP000494163">
    <property type="component" value="Chromosome 3L"/>
</dbReference>
<dbReference type="OMA" id="NMLTSKC"/>
<evidence type="ECO:0000256" key="4">
    <source>
        <dbReference type="ARBA" id="ARBA00019989"/>
    </source>
</evidence>
<comment type="subcellular location">
    <subcellularLocation>
        <location evidence="1">Cytoplasm</location>
        <location evidence="1">Perinuclear region</location>
    </subcellularLocation>
    <subcellularLocation>
        <location evidence="2">Nucleus</location>
        <location evidence="2">Nucleoplasm</location>
    </subcellularLocation>
</comment>
<organism evidence="8 9">
    <name type="scientific">Drosophila busckii</name>
    <name type="common">Fruit fly</name>
    <dbReference type="NCBI Taxonomy" id="30019"/>
    <lineage>
        <taxon>Eukaryota</taxon>
        <taxon>Metazoa</taxon>
        <taxon>Ecdysozoa</taxon>
        <taxon>Arthropoda</taxon>
        <taxon>Hexapoda</taxon>
        <taxon>Insecta</taxon>
        <taxon>Pterygota</taxon>
        <taxon>Neoptera</taxon>
        <taxon>Endopterygota</taxon>
        <taxon>Diptera</taxon>
        <taxon>Brachycera</taxon>
        <taxon>Muscomorpha</taxon>
        <taxon>Ephydroidea</taxon>
        <taxon>Drosophilidae</taxon>
        <taxon>Drosophila</taxon>
    </lineage>
</organism>
<keyword evidence="9" id="KW-1185">Reference proteome</keyword>
<evidence type="ECO:0000256" key="5">
    <source>
        <dbReference type="ARBA" id="ARBA00022490"/>
    </source>
</evidence>
<evidence type="ECO:0000256" key="6">
    <source>
        <dbReference type="ARBA" id="ARBA00023242"/>
    </source>
</evidence>
<dbReference type="GO" id="GO:0030488">
    <property type="term" value="P:tRNA methylation"/>
    <property type="evidence" value="ECO:0007669"/>
    <property type="project" value="TreeGrafter"/>
</dbReference>
<keyword evidence="6" id="KW-0539">Nucleus</keyword>
<dbReference type="Pfam" id="PF03966">
    <property type="entry name" value="Trm112p"/>
    <property type="match status" value="1"/>
</dbReference>
<dbReference type="STRING" id="30019.A0A0M4EEH3"/>
<evidence type="ECO:0000256" key="2">
    <source>
        <dbReference type="ARBA" id="ARBA00004642"/>
    </source>
</evidence>
<dbReference type="PANTHER" id="PTHR12773">
    <property type="entry name" value="UPF0315 PROTEIN-RELATED"/>
    <property type="match status" value="1"/>
</dbReference>
<evidence type="ECO:0000256" key="7">
    <source>
        <dbReference type="ARBA" id="ARBA00030516"/>
    </source>
</evidence>
<dbReference type="CDD" id="cd21089">
    <property type="entry name" value="Trm112-like"/>
    <property type="match status" value="1"/>
</dbReference>
<evidence type="ECO:0000313" key="9">
    <source>
        <dbReference type="Proteomes" id="UP000494163"/>
    </source>
</evidence>
<reference evidence="8 9" key="1">
    <citation type="submission" date="2015-08" db="EMBL/GenBank/DDBJ databases">
        <title>Ancestral chromatin configuration constrains chromatin evolution on differentiating sex chromosomes in Drosophila.</title>
        <authorList>
            <person name="Zhou Q."/>
            <person name="Bachtrog D."/>
        </authorList>
    </citation>
    <scope>NUCLEOTIDE SEQUENCE [LARGE SCALE GENOMIC DNA]</scope>
    <source>
        <tissue evidence="8">Whole larvae</tissue>
    </source>
</reference>
<comment type="similarity">
    <text evidence="3">Belongs to the TRM112 family.</text>
</comment>
<evidence type="ECO:0000256" key="3">
    <source>
        <dbReference type="ARBA" id="ARBA00007980"/>
    </source>
</evidence>
<dbReference type="GO" id="GO:0005654">
    <property type="term" value="C:nucleoplasm"/>
    <property type="evidence" value="ECO:0007669"/>
    <property type="project" value="UniProtKB-SubCell"/>
</dbReference>
<dbReference type="OrthoDB" id="2187549at2759"/>
<dbReference type="SUPFAM" id="SSF158997">
    <property type="entry name" value="Trm112p-like"/>
    <property type="match status" value="1"/>
</dbReference>
<dbReference type="GO" id="GO:0070476">
    <property type="term" value="P:rRNA (guanine-N7)-methylation"/>
    <property type="evidence" value="ECO:0007669"/>
    <property type="project" value="TreeGrafter"/>
</dbReference>
<dbReference type="FunFam" id="2.20.25.10:FF:000027">
    <property type="entry name" value="Multifunctional methyltransferase subunit TRM112-like protein"/>
    <property type="match status" value="1"/>
</dbReference>